<protein>
    <submittedName>
        <fullName evidence="3">Uncharacterized protein</fullName>
    </submittedName>
</protein>
<reference evidence="3" key="1">
    <citation type="submission" date="2020-05" db="EMBL/GenBank/DDBJ databases">
        <authorList>
            <person name="Chiriac C."/>
            <person name="Salcher M."/>
            <person name="Ghai R."/>
            <person name="Kavagutti S V."/>
        </authorList>
    </citation>
    <scope>NUCLEOTIDE SEQUENCE</scope>
</reference>
<dbReference type="EMBL" id="LR797270">
    <property type="protein sequence ID" value="CAB4198617.1"/>
    <property type="molecule type" value="Genomic_DNA"/>
</dbReference>
<gene>
    <name evidence="3" type="ORF">UFOVP1307_179</name>
    <name evidence="1" type="ORF">UFOVP651_167</name>
    <name evidence="2" type="ORF">UFOVP902_23</name>
</gene>
<dbReference type="EMBL" id="LR796625">
    <property type="protein sequence ID" value="CAB4155272.1"/>
    <property type="molecule type" value="Genomic_DNA"/>
</dbReference>
<sequence length="70" mass="8044">MSAPYYKSNITIVFKTSNRSNARTKMKTFRNKSIDDVLEKKLPGIPDNAVILEMGIGGIFEEKYKLKYKL</sequence>
<evidence type="ECO:0000313" key="2">
    <source>
        <dbReference type="EMBL" id="CAB4170441.1"/>
    </source>
</evidence>
<organism evidence="3">
    <name type="scientific">uncultured Caudovirales phage</name>
    <dbReference type="NCBI Taxonomy" id="2100421"/>
    <lineage>
        <taxon>Viruses</taxon>
        <taxon>Duplodnaviria</taxon>
        <taxon>Heunggongvirae</taxon>
        <taxon>Uroviricota</taxon>
        <taxon>Caudoviricetes</taxon>
        <taxon>Peduoviridae</taxon>
        <taxon>Maltschvirus</taxon>
        <taxon>Maltschvirus maltsch</taxon>
    </lineage>
</organism>
<evidence type="ECO:0000313" key="3">
    <source>
        <dbReference type="EMBL" id="CAB4198617.1"/>
    </source>
</evidence>
<proteinExistence type="predicted"/>
<evidence type="ECO:0000313" key="1">
    <source>
        <dbReference type="EMBL" id="CAB4155272.1"/>
    </source>
</evidence>
<accession>A0A6J5RWA3</accession>
<dbReference type="EMBL" id="LR796859">
    <property type="protein sequence ID" value="CAB4170441.1"/>
    <property type="molecule type" value="Genomic_DNA"/>
</dbReference>
<name>A0A6J5RWA3_9CAUD</name>